<dbReference type="Pfam" id="PF19037">
    <property type="entry name" value="Fuz_longin_2"/>
    <property type="match status" value="1"/>
</dbReference>
<evidence type="ECO:0000259" key="6">
    <source>
        <dbReference type="Pfam" id="PF19038"/>
    </source>
</evidence>
<protein>
    <recommendedName>
        <fullName evidence="2">Vacuolar fusion protein MON1 homolog</fullName>
    </recommendedName>
</protein>
<evidence type="ECO:0000256" key="1">
    <source>
        <dbReference type="ARBA" id="ARBA00008968"/>
    </source>
</evidence>
<reference evidence="7" key="2">
    <citation type="submission" date="2020-05" db="UniProtKB">
        <authorList>
            <consortium name="EnsemblMetazoa"/>
        </authorList>
    </citation>
    <scope>IDENTIFICATION</scope>
    <source>
        <strain evidence="7">IAEA</strain>
    </source>
</reference>
<dbReference type="PRINTS" id="PR01546">
    <property type="entry name" value="YEAST73DUF"/>
</dbReference>
<dbReference type="Pfam" id="PF19036">
    <property type="entry name" value="Fuz_longin_1"/>
    <property type="match status" value="1"/>
</dbReference>
<reference evidence="8" key="1">
    <citation type="submission" date="2014-03" db="EMBL/GenBank/DDBJ databases">
        <authorList>
            <person name="Aksoy S."/>
            <person name="Warren W."/>
            <person name="Wilson R.K."/>
        </authorList>
    </citation>
    <scope>NUCLEOTIDE SEQUENCE [LARGE SCALE GENOMIC DNA]</scope>
    <source>
        <strain evidence="8">IAEA</strain>
    </source>
</reference>
<dbReference type="PANTHER" id="PTHR13027:SF7">
    <property type="entry name" value="VACUOLAR FUSION PROTEIN MON1 HOMOLOG"/>
    <property type="match status" value="1"/>
</dbReference>
<feature type="domain" description="FUZ/MON1/HPS1 third Longin" evidence="6">
    <location>
        <begin position="395"/>
        <end position="494"/>
    </location>
</feature>
<dbReference type="EnsemblMetazoa" id="GBRI015989-RA">
    <property type="protein sequence ID" value="GBRI015989-PA"/>
    <property type="gene ID" value="GBRI015989"/>
</dbReference>
<evidence type="ECO:0000256" key="3">
    <source>
        <dbReference type="SAM" id="MobiDB-lite"/>
    </source>
</evidence>
<dbReference type="PANTHER" id="PTHR13027">
    <property type="entry name" value="SAND PROTEIN-RELATED"/>
    <property type="match status" value="1"/>
</dbReference>
<dbReference type="InterPro" id="IPR043972">
    <property type="entry name" value="FUZ/MON1/HPS1_longin_1"/>
</dbReference>
<dbReference type="STRING" id="37001.A0A1A9WDW8"/>
<evidence type="ECO:0000259" key="5">
    <source>
        <dbReference type="Pfam" id="PF19037"/>
    </source>
</evidence>
<dbReference type="InterPro" id="IPR043971">
    <property type="entry name" value="FUZ/MON1/HPS1_longin_2"/>
</dbReference>
<name>A0A1A9WDW8_9MUSC</name>
<organism evidence="7 8">
    <name type="scientific">Glossina brevipalpis</name>
    <dbReference type="NCBI Taxonomy" id="37001"/>
    <lineage>
        <taxon>Eukaryota</taxon>
        <taxon>Metazoa</taxon>
        <taxon>Ecdysozoa</taxon>
        <taxon>Arthropoda</taxon>
        <taxon>Hexapoda</taxon>
        <taxon>Insecta</taxon>
        <taxon>Pterygota</taxon>
        <taxon>Neoptera</taxon>
        <taxon>Endopterygota</taxon>
        <taxon>Diptera</taxon>
        <taxon>Brachycera</taxon>
        <taxon>Muscomorpha</taxon>
        <taxon>Hippoboscoidea</taxon>
        <taxon>Glossinidae</taxon>
        <taxon>Glossina</taxon>
    </lineage>
</organism>
<comment type="function">
    <text evidence="2">Plays an important role in membrane trafficking through the secretory apparatus.</text>
</comment>
<sequence>MDLDAESNTESDTDTIKSRNESCSEEEIPDISETMNERDSPTNSETVTELIGERRLTRQIAGKQNIDVEVMVPSSKRSSSVKDYLRDPQWRLHKKHIFILTRTGKPVYTLHGNEENLSSIFQLIHNLINLTRSRQDEIESIETNGKRFAFLMQPHLILAAISKTSLSVQQLRMQLSDIYYQVLSILSFCHTTNAYKRAKNYNFGRLLSGAETLIHCLATADYNDRVNKNIFTLLTNSIQVLPLQPSVRSSIGNIIKERCKEVKYLIFAILTIDNELVTLIRRRKHSMNSADFRLIFNFVETLKLSEDRIEMRPLCLPRYGEGGGYLDAHISLMSKSCPACLIFLSLERDQLKDLTAIAKSISEQLETNQYLSAITGAVAKTKRPLLYPTAIGIPELRHFLYKPVCLQQLICAEFSKPFNILEKFRYLEDLYCKLFERLHNTYRPLKLVYEANQSEIMFGWLSPEHELYAVFDASVEQSTVIQYVNKMVKWIQRHFDTLFIYQYETF</sequence>
<dbReference type="InterPro" id="IPR004353">
    <property type="entry name" value="Mon1"/>
</dbReference>
<keyword evidence="8" id="KW-1185">Reference proteome</keyword>
<comment type="similarity">
    <text evidence="1 2">Belongs to the MON1/SAND family.</text>
</comment>
<feature type="domain" description="FUZ/MON1/HPS1 first Longin" evidence="4">
    <location>
        <begin position="95"/>
        <end position="215"/>
    </location>
</feature>
<feature type="compositionally biased region" description="Acidic residues" evidence="3">
    <location>
        <begin position="1"/>
        <end position="13"/>
    </location>
</feature>
<dbReference type="Proteomes" id="UP000091820">
    <property type="component" value="Unassembled WGS sequence"/>
</dbReference>
<dbReference type="Pfam" id="PF19038">
    <property type="entry name" value="Fuz_longin_3"/>
    <property type="match status" value="1"/>
</dbReference>
<dbReference type="GO" id="GO:0035658">
    <property type="term" value="C:Mon1-Ccz1 complex"/>
    <property type="evidence" value="ECO:0007669"/>
    <property type="project" value="TreeGrafter"/>
</dbReference>
<feature type="domain" description="FUZ/MON1/HPS1 second Longin" evidence="5">
    <location>
        <begin position="265"/>
        <end position="361"/>
    </location>
</feature>
<evidence type="ECO:0000313" key="7">
    <source>
        <dbReference type="EnsemblMetazoa" id="GBRI015989-PA"/>
    </source>
</evidence>
<evidence type="ECO:0000313" key="8">
    <source>
        <dbReference type="Proteomes" id="UP000091820"/>
    </source>
</evidence>
<dbReference type="InterPro" id="IPR043970">
    <property type="entry name" value="FUZ/MON1/HPS1_longin_3"/>
</dbReference>
<feature type="region of interest" description="Disordered" evidence="3">
    <location>
        <begin position="1"/>
        <end position="47"/>
    </location>
</feature>
<accession>A0A1A9WDW8</accession>
<evidence type="ECO:0000256" key="2">
    <source>
        <dbReference type="RuleBase" id="RU367048"/>
    </source>
</evidence>
<proteinExistence type="inferred from homology"/>
<dbReference type="GO" id="GO:0006623">
    <property type="term" value="P:protein targeting to vacuole"/>
    <property type="evidence" value="ECO:0007669"/>
    <property type="project" value="UniProtKB-UniRule"/>
</dbReference>
<dbReference type="VEuPathDB" id="VectorBase:GBRI015989"/>
<dbReference type="GO" id="GO:0032510">
    <property type="term" value="P:endosome to lysosome transport via multivesicular body sorting pathway"/>
    <property type="evidence" value="ECO:0007669"/>
    <property type="project" value="TreeGrafter"/>
</dbReference>
<evidence type="ECO:0000259" key="4">
    <source>
        <dbReference type="Pfam" id="PF19036"/>
    </source>
</evidence>
<dbReference type="AlphaFoldDB" id="A0A1A9WDW8"/>